<dbReference type="PROSITE" id="PS51462">
    <property type="entry name" value="NUDIX"/>
    <property type="match status" value="1"/>
</dbReference>
<evidence type="ECO:0000313" key="5">
    <source>
        <dbReference type="EMBL" id="KEP68144.1"/>
    </source>
</evidence>
<keyword evidence="6" id="KW-1185">Reference proteome</keyword>
<dbReference type="PROSITE" id="PS00893">
    <property type="entry name" value="NUDIX_BOX"/>
    <property type="match status" value="1"/>
</dbReference>
<dbReference type="EMBL" id="JHEH01000044">
    <property type="protein sequence ID" value="KEP68144.1"/>
    <property type="molecule type" value="Genomic_DNA"/>
</dbReference>
<protein>
    <submittedName>
        <fullName evidence="5">ADP-ribose pyrophosphatase</fullName>
    </submittedName>
</protein>
<evidence type="ECO:0000256" key="3">
    <source>
        <dbReference type="RuleBase" id="RU003476"/>
    </source>
</evidence>
<dbReference type="PRINTS" id="PR00502">
    <property type="entry name" value="NUDIXFAMILY"/>
</dbReference>
<evidence type="ECO:0000256" key="1">
    <source>
        <dbReference type="ARBA" id="ARBA00001946"/>
    </source>
</evidence>
<comment type="caution">
    <text evidence="5">The sequence shown here is derived from an EMBL/GenBank/DDBJ whole genome shotgun (WGS) entry which is preliminary data.</text>
</comment>
<dbReference type="InterPro" id="IPR020476">
    <property type="entry name" value="Nudix_hydrolase"/>
</dbReference>
<reference evidence="5 6" key="1">
    <citation type="submission" date="2014-03" db="EMBL/GenBank/DDBJ databases">
        <title>The draft genome sequence of Thioclava dalianensis DLFJ1-1.</title>
        <authorList>
            <person name="Lai Q."/>
            <person name="Shao Z."/>
        </authorList>
    </citation>
    <scope>NUCLEOTIDE SEQUENCE [LARGE SCALE GENOMIC DNA]</scope>
    <source>
        <strain evidence="5 6">DLFJ1-1</strain>
    </source>
</reference>
<dbReference type="OrthoDB" id="9761969at2"/>
<dbReference type="Pfam" id="PF00293">
    <property type="entry name" value="NUDIX"/>
    <property type="match status" value="1"/>
</dbReference>
<dbReference type="STRING" id="1185766.SAMN05216224_10545"/>
<dbReference type="Gene3D" id="3.90.79.10">
    <property type="entry name" value="Nucleoside Triphosphate Pyrophosphohydrolase"/>
    <property type="match status" value="1"/>
</dbReference>
<dbReference type="PANTHER" id="PTHR43736">
    <property type="entry name" value="ADP-RIBOSE PYROPHOSPHATASE"/>
    <property type="match status" value="1"/>
</dbReference>
<dbReference type="CDD" id="cd04673">
    <property type="entry name" value="NUDIX_ADPRase"/>
    <property type="match status" value="1"/>
</dbReference>
<dbReference type="InterPro" id="IPR020084">
    <property type="entry name" value="NUDIX_hydrolase_CS"/>
</dbReference>
<dbReference type="InterPro" id="IPR000086">
    <property type="entry name" value="NUDIX_hydrolase_dom"/>
</dbReference>
<gene>
    <name evidence="5" type="ORF">DL1_14645</name>
</gene>
<sequence>MSERRPKLAVLAVCAQEGKLLLVRRKNPPDAGKWGFPGGHVEWGEALAGAAIRELDEETGITATPGAVIDHIEMITREGAEISHHFLLVAIRCHYRAGVAVAADDALAVDWVTLEELERGTRPLSEAVLETARKALA</sequence>
<evidence type="ECO:0000259" key="4">
    <source>
        <dbReference type="PROSITE" id="PS51462"/>
    </source>
</evidence>
<dbReference type="SUPFAM" id="SSF55811">
    <property type="entry name" value="Nudix"/>
    <property type="match status" value="1"/>
</dbReference>
<dbReference type="InterPro" id="IPR015797">
    <property type="entry name" value="NUDIX_hydrolase-like_dom_sf"/>
</dbReference>
<dbReference type="eggNOG" id="COG1051">
    <property type="taxonomic scope" value="Bacteria"/>
</dbReference>
<dbReference type="GO" id="GO:0016787">
    <property type="term" value="F:hydrolase activity"/>
    <property type="evidence" value="ECO:0007669"/>
    <property type="project" value="UniProtKB-KW"/>
</dbReference>
<organism evidence="5 6">
    <name type="scientific">Thioclava dalianensis</name>
    <dbReference type="NCBI Taxonomy" id="1185766"/>
    <lineage>
        <taxon>Bacteria</taxon>
        <taxon>Pseudomonadati</taxon>
        <taxon>Pseudomonadota</taxon>
        <taxon>Alphaproteobacteria</taxon>
        <taxon>Rhodobacterales</taxon>
        <taxon>Paracoccaceae</taxon>
        <taxon>Thioclava</taxon>
    </lineage>
</organism>
<dbReference type="RefSeq" id="WP_038069252.1">
    <property type="nucleotide sequence ID" value="NZ_FOVB01000005.1"/>
</dbReference>
<evidence type="ECO:0000256" key="2">
    <source>
        <dbReference type="ARBA" id="ARBA00022801"/>
    </source>
</evidence>
<accession>A0A074T8U7</accession>
<proteinExistence type="inferred from homology"/>
<comment type="cofactor">
    <cofactor evidence="1">
        <name>Mg(2+)</name>
        <dbReference type="ChEBI" id="CHEBI:18420"/>
    </cofactor>
</comment>
<name>A0A074T8U7_9RHOB</name>
<evidence type="ECO:0000313" key="6">
    <source>
        <dbReference type="Proteomes" id="UP000027725"/>
    </source>
</evidence>
<dbReference type="AlphaFoldDB" id="A0A074T8U7"/>
<dbReference type="PANTHER" id="PTHR43736:SF1">
    <property type="entry name" value="DIHYDRONEOPTERIN TRIPHOSPHATE DIPHOSPHATASE"/>
    <property type="match status" value="1"/>
</dbReference>
<keyword evidence="2 3" id="KW-0378">Hydrolase</keyword>
<feature type="domain" description="Nudix hydrolase" evidence="4">
    <location>
        <begin position="3"/>
        <end position="134"/>
    </location>
</feature>
<dbReference type="Proteomes" id="UP000027725">
    <property type="component" value="Unassembled WGS sequence"/>
</dbReference>
<comment type="similarity">
    <text evidence="3">Belongs to the Nudix hydrolase family.</text>
</comment>